<protein>
    <recommendedName>
        <fullName evidence="8">Protein nucleotidyltransferase YdiU</fullName>
        <ecNumber evidence="8">2.7.7.-</ecNumber>
    </recommendedName>
    <alternativeName>
        <fullName evidence="8">Protein adenylyltransferase YdiU</fullName>
        <ecNumber evidence="8">2.7.7.108</ecNumber>
    </alternativeName>
    <alternativeName>
        <fullName evidence="8">Protein uridylyltransferase YdiU</fullName>
        <ecNumber evidence="8">2.7.7.-</ecNumber>
    </alternativeName>
</protein>
<evidence type="ECO:0000256" key="2">
    <source>
        <dbReference type="ARBA" id="ARBA00022679"/>
    </source>
</evidence>
<dbReference type="EC" id="2.7.7.108" evidence="8"/>
<feature type="binding site" evidence="8">
    <location>
        <position position="184"/>
    </location>
    <ligand>
        <name>ATP</name>
        <dbReference type="ChEBI" id="CHEBI:30616"/>
    </ligand>
</feature>
<keyword evidence="8" id="KW-0464">Manganese</keyword>
<gene>
    <name evidence="8" type="primary">ydiU</name>
    <name evidence="8" type="synonym">selO</name>
    <name evidence="9" type="ORF">MNR06_05725</name>
</gene>
<keyword evidence="3 8" id="KW-0548">Nucleotidyltransferase</keyword>
<sequence length="478" mass="53499">MSDDKNQFGWNFDNTYARLSDVFFERINPTPARSPHMVMFNEDLARTLGLNVSALSKEGQNYFAGNSLFDGSEPLAQAYAGHQFGHINMLGDGRANLLGEHVTAKGQRFDIQLKGAGRTRFSRRGDGLAALGPMLREYIISEAMFALNIPTTRSLAVVTTGEQVIRETSLPGAVLTRVASSHLRVGTFEYAAGVEKGKYLRELADYTIQRHYPELASQPEPYVGLLKAVIERQASLIVKWMQVGFVHGVMNTDNMTISGETIDYGPCAFMDRFSLSTVFSSIDTQGRYSYGQQPSIGQWNLTRFAETLLPLFSTNQEEAIAKAEAALDTYAEHLSRYWVSGMRGKLGLVKEGEDDMSLFNSLLEMMERNQADYTNTFRALSEGKMLDEPLFKDGEFVEWYKAWQALNPDLELMKSRNPAVIPRNHMVEKALAAAVEKDDYSVAQRLLDIVRNPFVEPGDGDEFKRPANDEGYQTFCGT</sequence>
<feature type="binding site" evidence="8">
    <location>
        <position position="263"/>
    </location>
    <ligand>
        <name>Mg(2+)</name>
        <dbReference type="ChEBI" id="CHEBI:18420"/>
    </ligand>
</feature>
<keyword evidence="6 8" id="KW-0067">ATP-binding</keyword>
<comment type="function">
    <text evidence="8">Nucleotidyltransferase involved in the post-translational modification of proteins. It can catalyze the addition of adenosine monophosphate (AMP) or uridine monophosphate (UMP) to a protein, resulting in modifications known as AMPylation and UMPylation.</text>
</comment>
<accession>A0ABY4CEY0</accession>
<comment type="catalytic activity">
    <reaction evidence="8">
        <text>L-seryl-[protein] + UTP = O-(5'-uridylyl)-L-seryl-[protein] + diphosphate</text>
        <dbReference type="Rhea" id="RHEA:64604"/>
        <dbReference type="Rhea" id="RHEA-COMP:9863"/>
        <dbReference type="Rhea" id="RHEA-COMP:16635"/>
        <dbReference type="ChEBI" id="CHEBI:29999"/>
        <dbReference type="ChEBI" id="CHEBI:33019"/>
        <dbReference type="ChEBI" id="CHEBI:46398"/>
        <dbReference type="ChEBI" id="CHEBI:156051"/>
    </reaction>
</comment>
<dbReference type="NCBIfam" id="NF000658">
    <property type="entry name" value="PRK00029.1"/>
    <property type="match status" value="1"/>
</dbReference>
<evidence type="ECO:0000313" key="10">
    <source>
        <dbReference type="Proteomes" id="UP000830116"/>
    </source>
</evidence>
<dbReference type="InterPro" id="IPR003846">
    <property type="entry name" value="SelO"/>
</dbReference>
<comment type="catalytic activity">
    <reaction evidence="8">
        <text>L-seryl-[protein] + ATP = 3-O-(5'-adenylyl)-L-seryl-[protein] + diphosphate</text>
        <dbReference type="Rhea" id="RHEA:58120"/>
        <dbReference type="Rhea" id="RHEA-COMP:9863"/>
        <dbReference type="Rhea" id="RHEA-COMP:15073"/>
        <dbReference type="ChEBI" id="CHEBI:29999"/>
        <dbReference type="ChEBI" id="CHEBI:30616"/>
        <dbReference type="ChEBI" id="CHEBI:33019"/>
        <dbReference type="ChEBI" id="CHEBI:142516"/>
        <dbReference type="EC" id="2.7.7.108"/>
    </reaction>
</comment>
<comment type="similarity">
    <text evidence="1 8">Belongs to the SELO family.</text>
</comment>
<comment type="catalytic activity">
    <reaction evidence="8">
        <text>L-tyrosyl-[protein] + UTP = O-(5'-uridylyl)-L-tyrosyl-[protein] + diphosphate</text>
        <dbReference type="Rhea" id="RHEA:83887"/>
        <dbReference type="Rhea" id="RHEA-COMP:10136"/>
        <dbReference type="Rhea" id="RHEA-COMP:20238"/>
        <dbReference type="ChEBI" id="CHEBI:33019"/>
        <dbReference type="ChEBI" id="CHEBI:46398"/>
        <dbReference type="ChEBI" id="CHEBI:46858"/>
        <dbReference type="ChEBI" id="CHEBI:90602"/>
    </reaction>
</comment>
<feature type="binding site" evidence="8">
    <location>
        <position position="127"/>
    </location>
    <ligand>
        <name>ATP</name>
        <dbReference type="ChEBI" id="CHEBI:30616"/>
    </ligand>
</feature>
<dbReference type="EC" id="2.7.7.-" evidence="8"/>
<evidence type="ECO:0000256" key="8">
    <source>
        <dbReference type="HAMAP-Rule" id="MF_00692"/>
    </source>
</evidence>
<feature type="binding site" evidence="8">
    <location>
        <position position="114"/>
    </location>
    <ligand>
        <name>ATP</name>
        <dbReference type="ChEBI" id="CHEBI:30616"/>
    </ligand>
</feature>
<comment type="catalytic activity">
    <reaction evidence="8">
        <text>L-tyrosyl-[protein] + ATP = O-(5'-adenylyl)-L-tyrosyl-[protein] + diphosphate</text>
        <dbReference type="Rhea" id="RHEA:54288"/>
        <dbReference type="Rhea" id="RHEA-COMP:10136"/>
        <dbReference type="Rhea" id="RHEA-COMP:13846"/>
        <dbReference type="ChEBI" id="CHEBI:30616"/>
        <dbReference type="ChEBI" id="CHEBI:33019"/>
        <dbReference type="ChEBI" id="CHEBI:46858"/>
        <dbReference type="ChEBI" id="CHEBI:83624"/>
        <dbReference type="EC" id="2.7.7.108"/>
    </reaction>
</comment>
<evidence type="ECO:0000256" key="4">
    <source>
        <dbReference type="ARBA" id="ARBA00022723"/>
    </source>
</evidence>
<evidence type="ECO:0000256" key="6">
    <source>
        <dbReference type="ARBA" id="ARBA00022840"/>
    </source>
</evidence>
<dbReference type="Proteomes" id="UP000830116">
    <property type="component" value="Chromosome"/>
</dbReference>
<dbReference type="HAMAP" id="MF_00692">
    <property type="entry name" value="SelO"/>
    <property type="match status" value="1"/>
</dbReference>
<reference evidence="9" key="1">
    <citation type="submission" date="2022-03" db="EMBL/GenBank/DDBJ databases">
        <title>Genome Identification and Characterization of new species Bdellovibrio reynosense LBG001 sp. nov. from a Mexico soil sample.</title>
        <authorList>
            <person name="Camilli A."/>
            <person name="Ajao Y."/>
            <person name="Guo X."/>
        </authorList>
    </citation>
    <scope>NUCLEOTIDE SEQUENCE</scope>
    <source>
        <strain evidence="9">LBG001</strain>
    </source>
</reference>
<name>A0ABY4CEY0_9BACT</name>
<feature type="binding site" evidence="8">
    <location>
        <position position="91"/>
    </location>
    <ligand>
        <name>ATP</name>
        <dbReference type="ChEBI" id="CHEBI:30616"/>
    </ligand>
</feature>
<evidence type="ECO:0000256" key="5">
    <source>
        <dbReference type="ARBA" id="ARBA00022741"/>
    </source>
</evidence>
<evidence type="ECO:0000256" key="3">
    <source>
        <dbReference type="ARBA" id="ARBA00022695"/>
    </source>
</evidence>
<feature type="binding site" evidence="8">
    <location>
        <position position="263"/>
    </location>
    <ligand>
        <name>ATP</name>
        <dbReference type="ChEBI" id="CHEBI:30616"/>
    </ligand>
</feature>
<keyword evidence="4 8" id="KW-0479">Metal-binding</keyword>
<proteinExistence type="inferred from homology"/>
<evidence type="ECO:0000256" key="7">
    <source>
        <dbReference type="ARBA" id="ARBA00022842"/>
    </source>
</evidence>
<feature type="active site" description="Proton acceptor" evidence="8">
    <location>
        <position position="253"/>
    </location>
</feature>
<dbReference type="EMBL" id="CP093442">
    <property type="protein sequence ID" value="UOF02447.1"/>
    <property type="molecule type" value="Genomic_DNA"/>
</dbReference>
<comment type="catalytic activity">
    <reaction evidence="8">
        <text>L-histidyl-[protein] + UTP = N(tele)-(5'-uridylyl)-L-histidyl-[protein] + diphosphate</text>
        <dbReference type="Rhea" id="RHEA:83891"/>
        <dbReference type="Rhea" id="RHEA-COMP:9745"/>
        <dbReference type="Rhea" id="RHEA-COMP:20239"/>
        <dbReference type="ChEBI" id="CHEBI:29979"/>
        <dbReference type="ChEBI" id="CHEBI:33019"/>
        <dbReference type="ChEBI" id="CHEBI:46398"/>
        <dbReference type="ChEBI" id="CHEBI:233474"/>
    </reaction>
</comment>
<comment type="catalytic activity">
    <reaction evidence="8">
        <text>L-threonyl-[protein] + ATP = 3-O-(5'-adenylyl)-L-threonyl-[protein] + diphosphate</text>
        <dbReference type="Rhea" id="RHEA:54292"/>
        <dbReference type="Rhea" id="RHEA-COMP:11060"/>
        <dbReference type="Rhea" id="RHEA-COMP:13847"/>
        <dbReference type="ChEBI" id="CHEBI:30013"/>
        <dbReference type="ChEBI" id="CHEBI:30616"/>
        <dbReference type="ChEBI" id="CHEBI:33019"/>
        <dbReference type="ChEBI" id="CHEBI:138113"/>
        <dbReference type="EC" id="2.7.7.108"/>
    </reaction>
</comment>
<comment type="cofactor">
    <cofactor evidence="8">
        <name>Mg(2+)</name>
        <dbReference type="ChEBI" id="CHEBI:18420"/>
    </cofactor>
    <cofactor evidence="8">
        <name>Mn(2+)</name>
        <dbReference type="ChEBI" id="CHEBI:29035"/>
    </cofactor>
</comment>
<evidence type="ECO:0000313" key="9">
    <source>
        <dbReference type="EMBL" id="UOF02447.1"/>
    </source>
</evidence>
<feature type="binding site" evidence="8">
    <location>
        <position position="254"/>
    </location>
    <ligand>
        <name>Mg(2+)</name>
        <dbReference type="ChEBI" id="CHEBI:18420"/>
    </ligand>
</feature>
<organism evidence="9 10">
    <name type="scientific">Bdellovibrio reynosensis</name>
    <dbReference type="NCBI Taxonomy" id="2835041"/>
    <lineage>
        <taxon>Bacteria</taxon>
        <taxon>Pseudomonadati</taxon>
        <taxon>Bdellovibrionota</taxon>
        <taxon>Bdellovibrionia</taxon>
        <taxon>Bdellovibrionales</taxon>
        <taxon>Pseudobdellovibrionaceae</taxon>
        <taxon>Bdellovibrio</taxon>
    </lineage>
</organism>
<keyword evidence="2 8" id="KW-0808">Transferase</keyword>
<feature type="binding site" evidence="8">
    <location>
        <position position="177"/>
    </location>
    <ligand>
        <name>ATP</name>
        <dbReference type="ChEBI" id="CHEBI:30616"/>
    </ligand>
</feature>
<keyword evidence="10" id="KW-1185">Reference proteome</keyword>
<feature type="binding site" evidence="8">
    <location>
        <position position="93"/>
    </location>
    <ligand>
        <name>ATP</name>
        <dbReference type="ChEBI" id="CHEBI:30616"/>
    </ligand>
</feature>
<keyword evidence="5 8" id="KW-0547">Nucleotide-binding</keyword>
<dbReference type="RefSeq" id="WP_243539916.1">
    <property type="nucleotide sequence ID" value="NZ_CP093442.1"/>
</dbReference>
<dbReference type="PANTHER" id="PTHR12153">
    <property type="entry name" value="SELENOPROTEIN O"/>
    <property type="match status" value="1"/>
</dbReference>
<keyword evidence="7 8" id="KW-0460">Magnesium</keyword>
<feature type="binding site" evidence="8">
    <location>
        <position position="126"/>
    </location>
    <ligand>
        <name>ATP</name>
        <dbReference type="ChEBI" id="CHEBI:30616"/>
    </ligand>
</feature>
<feature type="binding site" evidence="8">
    <location>
        <position position="94"/>
    </location>
    <ligand>
        <name>ATP</name>
        <dbReference type="ChEBI" id="CHEBI:30616"/>
    </ligand>
</feature>
<evidence type="ECO:0000256" key="1">
    <source>
        <dbReference type="ARBA" id="ARBA00009747"/>
    </source>
</evidence>
<dbReference type="Pfam" id="PF02696">
    <property type="entry name" value="SelO"/>
    <property type="match status" value="1"/>
</dbReference>
<dbReference type="PANTHER" id="PTHR12153:SF15">
    <property type="entry name" value="PROTEIN ADENYLYLTRANSFERASE SELO, MITOCHONDRIAL"/>
    <property type="match status" value="1"/>
</dbReference>